<proteinExistence type="predicted"/>
<keyword evidence="2" id="KW-0812">Transmembrane</keyword>
<keyword evidence="5" id="KW-1185">Reference proteome</keyword>
<evidence type="ECO:0000259" key="3">
    <source>
        <dbReference type="Pfam" id="PF06904"/>
    </source>
</evidence>
<dbReference type="Proteomes" id="UP001150259">
    <property type="component" value="Unassembled WGS sequence"/>
</dbReference>
<feature type="region of interest" description="Disordered" evidence="1">
    <location>
        <begin position="1"/>
        <end position="27"/>
    </location>
</feature>
<keyword evidence="2" id="KW-1133">Transmembrane helix</keyword>
<dbReference type="EMBL" id="JAPFQL010000042">
    <property type="protein sequence ID" value="MDC5697743.1"/>
    <property type="molecule type" value="Genomic_DNA"/>
</dbReference>
<feature type="domain" description="Extensin-like C-terminal" evidence="3">
    <location>
        <begin position="147"/>
        <end position="226"/>
    </location>
</feature>
<gene>
    <name evidence="4" type="ORF">OO014_10765</name>
</gene>
<reference evidence="4 5" key="1">
    <citation type="submission" date="2022-11" db="EMBL/GenBank/DDBJ databases">
        <title>Anaerobic phenanthrene biodegradation by a DNRA strain PheN6.</title>
        <authorList>
            <person name="Zhang Z."/>
        </authorList>
    </citation>
    <scope>NUCLEOTIDE SEQUENCE [LARGE SCALE GENOMIC DNA]</scope>
    <source>
        <strain evidence="4 5">PheN6</strain>
    </source>
</reference>
<dbReference type="Pfam" id="PF06904">
    <property type="entry name" value="Extensin-like_C"/>
    <property type="match status" value="1"/>
</dbReference>
<dbReference type="RefSeq" id="WP_272462319.1">
    <property type="nucleotide sequence ID" value="NZ_JAPFQL010000042.1"/>
</dbReference>
<sequence length="304" mass="33564">MSETRERPTVPAPRGPARRDAPPEPPLRLTRRGFIVFGALGLGTVAAGTYAVTSGLSSVPGLPQIPGLIEPSPREVFADPVPVDRAALQARTKLGPAAYVYEVTGRPATYYVTPAFGARLDAWLALHRQHTGQRADTVRSYGAWVRGSGSSWHSSGEAFDLARLRADGKDLVSLRYDQWRDAPASELRRRLAAYWRVAAGLHHEFADVLTYLYDSSHSNHIHVDTGRFGAERPRLIRRSRVQAQAVQAMCRHVWGRTDVEITGEWDEATRSATTAILEQVGGPGELEESREAWQAFMVATMQRT</sequence>
<name>A0ABT5GI16_9MICO</name>
<dbReference type="InterPro" id="IPR009683">
    <property type="entry name" value="Extensin-like_C"/>
</dbReference>
<evidence type="ECO:0000256" key="1">
    <source>
        <dbReference type="SAM" id="MobiDB-lite"/>
    </source>
</evidence>
<evidence type="ECO:0000313" key="4">
    <source>
        <dbReference type="EMBL" id="MDC5697743.1"/>
    </source>
</evidence>
<feature type="transmembrane region" description="Helical" evidence="2">
    <location>
        <begin position="34"/>
        <end position="52"/>
    </location>
</feature>
<accession>A0ABT5GI16</accession>
<evidence type="ECO:0000313" key="5">
    <source>
        <dbReference type="Proteomes" id="UP001150259"/>
    </source>
</evidence>
<keyword evidence="2" id="KW-0472">Membrane</keyword>
<organism evidence="4 5">
    <name type="scientific">Intrasporangium calvum</name>
    <dbReference type="NCBI Taxonomy" id="53358"/>
    <lineage>
        <taxon>Bacteria</taxon>
        <taxon>Bacillati</taxon>
        <taxon>Actinomycetota</taxon>
        <taxon>Actinomycetes</taxon>
        <taxon>Micrococcales</taxon>
        <taxon>Intrasporangiaceae</taxon>
        <taxon>Intrasporangium</taxon>
    </lineage>
</organism>
<comment type="caution">
    <text evidence="4">The sequence shown here is derived from an EMBL/GenBank/DDBJ whole genome shotgun (WGS) entry which is preliminary data.</text>
</comment>
<evidence type="ECO:0000256" key="2">
    <source>
        <dbReference type="SAM" id="Phobius"/>
    </source>
</evidence>
<protein>
    <submittedName>
        <fullName evidence="4">Extensin family protein</fullName>
    </submittedName>
</protein>